<proteinExistence type="predicted"/>
<evidence type="ECO:0000313" key="9">
    <source>
        <dbReference type="Proteomes" id="UP001595840"/>
    </source>
</evidence>
<gene>
    <name evidence="8" type="ORF">ACFOX3_07475</name>
</gene>
<evidence type="ECO:0000256" key="5">
    <source>
        <dbReference type="ARBA" id="ARBA00023136"/>
    </source>
</evidence>
<evidence type="ECO:0000256" key="6">
    <source>
        <dbReference type="SAM" id="Phobius"/>
    </source>
</evidence>
<comment type="caution">
    <text evidence="8">The sequence shown here is derived from an EMBL/GenBank/DDBJ whole genome shotgun (WGS) entry which is preliminary data.</text>
</comment>
<dbReference type="Proteomes" id="UP001595840">
    <property type="component" value="Unassembled WGS sequence"/>
</dbReference>
<feature type="domain" description="PLD phosphodiesterase" evidence="7">
    <location>
        <begin position="209"/>
        <end position="236"/>
    </location>
</feature>
<evidence type="ECO:0000256" key="1">
    <source>
        <dbReference type="ARBA" id="ARBA00004651"/>
    </source>
</evidence>
<keyword evidence="4 6" id="KW-1133">Transmembrane helix</keyword>
<dbReference type="PANTHER" id="PTHR21248:SF22">
    <property type="entry name" value="PHOSPHOLIPASE D"/>
    <property type="match status" value="1"/>
</dbReference>
<evidence type="ECO:0000259" key="7">
    <source>
        <dbReference type="PROSITE" id="PS50035"/>
    </source>
</evidence>
<dbReference type="InterPro" id="IPR001736">
    <property type="entry name" value="PLipase_D/transphosphatidylase"/>
</dbReference>
<keyword evidence="3 6" id="KW-0812">Transmembrane</keyword>
<sequence length="470" mass="52370">MTLTVSLGVPFLLLHIFLAGFSFSHLLLRKEDLRSAFAWLIVIAGLPFLGSLVYWIFGINRISRRAHKLMANRYALFARESDDQLDLVDASWQPQALAMQKLSGRLLCTSRQIEHFHTGDQAYPAMLNAIAKAKSSIYACFYNFDGDGESWRFIEAIGAAQQRGLDVRVVLDGLGVFASQADAVAGFRSAGVACELFNPPKLLPPRIHINLRNHRKLLVIDQAQAFTGGMNIVNGNVSTDARAASIDEFFAVEGRIVRQLLASFLADWSFSGGELEDNIALPEFSDEAGVLCRAIEDGPDKSEHLGLMALVGACTLAKEKIRLVSPYFIPPEPLVTAIQLAALRGVEVQILIPQAPDHRLMGWACEHALGRLLRPGIQVFQMPPPFMHSKLYVFDSYYCLFGSSNLDARSLKLNFEMLVEIYDQKFTKSMAEHIDKLVDQAIPLTLSQLRERSLWLRLRAAMTTLFAPYL</sequence>
<accession>A0ABV8V2J9</accession>
<protein>
    <submittedName>
        <fullName evidence="8">Phospholipase D-like domain-containing protein</fullName>
    </submittedName>
</protein>
<dbReference type="RefSeq" id="WP_290265688.1">
    <property type="nucleotide sequence ID" value="NZ_JAUFQG010000006.1"/>
</dbReference>
<keyword evidence="2" id="KW-1003">Cell membrane</keyword>
<keyword evidence="9" id="KW-1185">Reference proteome</keyword>
<dbReference type="PROSITE" id="PS50035">
    <property type="entry name" value="PLD"/>
    <property type="match status" value="2"/>
</dbReference>
<feature type="transmembrane region" description="Helical" evidence="6">
    <location>
        <begin position="6"/>
        <end position="28"/>
    </location>
</feature>
<evidence type="ECO:0000256" key="3">
    <source>
        <dbReference type="ARBA" id="ARBA00022692"/>
    </source>
</evidence>
<name>A0ABV8V2J9_9GAMM</name>
<feature type="domain" description="PLD phosphodiesterase" evidence="7">
    <location>
        <begin position="383"/>
        <end position="410"/>
    </location>
</feature>
<dbReference type="EMBL" id="JBHSCX010000005">
    <property type="protein sequence ID" value="MFC4362135.1"/>
    <property type="molecule type" value="Genomic_DNA"/>
</dbReference>
<dbReference type="Pfam" id="PF13396">
    <property type="entry name" value="PLDc_N"/>
    <property type="match status" value="1"/>
</dbReference>
<evidence type="ECO:0000256" key="2">
    <source>
        <dbReference type="ARBA" id="ARBA00022475"/>
    </source>
</evidence>
<dbReference type="InterPro" id="IPR027379">
    <property type="entry name" value="CLS_N"/>
</dbReference>
<dbReference type="SUPFAM" id="SSF56024">
    <property type="entry name" value="Phospholipase D/nuclease"/>
    <property type="match status" value="2"/>
</dbReference>
<organism evidence="8 9">
    <name type="scientific">Simiduia curdlanivorans</name>
    <dbReference type="NCBI Taxonomy" id="1492769"/>
    <lineage>
        <taxon>Bacteria</taxon>
        <taxon>Pseudomonadati</taxon>
        <taxon>Pseudomonadota</taxon>
        <taxon>Gammaproteobacteria</taxon>
        <taxon>Cellvibrionales</taxon>
        <taxon>Cellvibrionaceae</taxon>
        <taxon>Simiduia</taxon>
    </lineage>
</organism>
<dbReference type="InterPro" id="IPR025202">
    <property type="entry name" value="PLD-like_dom"/>
</dbReference>
<comment type="subcellular location">
    <subcellularLocation>
        <location evidence="1">Cell membrane</location>
        <topology evidence="1">Multi-pass membrane protein</topology>
    </subcellularLocation>
</comment>
<evidence type="ECO:0000256" key="4">
    <source>
        <dbReference type="ARBA" id="ARBA00022989"/>
    </source>
</evidence>
<dbReference type="SMART" id="SM00155">
    <property type="entry name" value="PLDc"/>
    <property type="match status" value="2"/>
</dbReference>
<dbReference type="Pfam" id="PF13091">
    <property type="entry name" value="PLDc_2"/>
    <property type="match status" value="2"/>
</dbReference>
<feature type="transmembrane region" description="Helical" evidence="6">
    <location>
        <begin position="37"/>
        <end position="57"/>
    </location>
</feature>
<evidence type="ECO:0000313" key="8">
    <source>
        <dbReference type="EMBL" id="MFC4362135.1"/>
    </source>
</evidence>
<keyword evidence="5 6" id="KW-0472">Membrane</keyword>
<dbReference type="PANTHER" id="PTHR21248">
    <property type="entry name" value="CARDIOLIPIN SYNTHASE"/>
    <property type="match status" value="1"/>
</dbReference>
<dbReference type="Gene3D" id="3.30.870.10">
    <property type="entry name" value="Endonuclease Chain A"/>
    <property type="match status" value="3"/>
</dbReference>
<reference evidence="9" key="1">
    <citation type="journal article" date="2019" name="Int. J. Syst. Evol. Microbiol.">
        <title>The Global Catalogue of Microorganisms (GCM) 10K type strain sequencing project: providing services to taxonomists for standard genome sequencing and annotation.</title>
        <authorList>
            <consortium name="The Broad Institute Genomics Platform"/>
            <consortium name="The Broad Institute Genome Sequencing Center for Infectious Disease"/>
            <person name="Wu L."/>
            <person name="Ma J."/>
        </authorList>
    </citation>
    <scope>NUCLEOTIDE SEQUENCE [LARGE SCALE GENOMIC DNA]</scope>
    <source>
        <strain evidence="9">CECT 8570</strain>
    </source>
</reference>